<dbReference type="OMA" id="IDRGAKC"/>
<dbReference type="GO" id="GO:0005546">
    <property type="term" value="F:phosphatidylinositol-4,5-bisphosphate binding"/>
    <property type="evidence" value="ECO:0007669"/>
    <property type="project" value="UniProtKB-ARBA"/>
</dbReference>
<dbReference type="InterPro" id="IPR022164">
    <property type="entry name" value="Kinesin-like"/>
</dbReference>
<dbReference type="SUPFAM" id="SSF49879">
    <property type="entry name" value="SMAD/FHA domain"/>
    <property type="match status" value="1"/>
</dbReference>
<feature type="compositionally biased region" description="Polar residues" evidence="11">
    <location>
        <begin position="636"/>
        <end position="657"/>
    </location>
</feature>
<keyword evidence="15" id="KW-1185">Reference proteome</keyword>
<keyword evidence="5 10" id="KW-0547">Nucleotide-binding</keyword>
<dbReference type="OrthoDB" id="3176171at2759"/>
<evidence type="ECO:0008006" key="16">
    <source>
        <dbReference type="Google" id="ProtNLM"/>
    </source>
</evidence>
<dbReference type="PRINTS" id="PR00380">
    <property type="entry name" value="KINESINHEAVY"/>
</dbReference>
<dbReference type="PROSITE" id="PS50003">
    <property type="entry name" value="PH_DOMAIN"/>
    <property type="match status" value="1"/>
</dbReference>
<evidence type="ECO:0000256" key="10">
    <source>
        <dbReference type="PROSITE-ProRule" id="PRU00283"/>
    </source>
</evidence>
<dbReference type="CDD" id="cd01365">
    <property type="entry name" value="KISc_KIF1A_KIF1B"/>
    <property type="match status" value="1"/>
</dbReference>
<dbReference type="Pfam" id="PF12473">
    <property type="entry name" value="DUF3694"/>
    <property type="match status" value="1"/>
</dbReference>
<evidence type="ECO:0000313" key="14">
    <source>
        <dbReference type="EMBL" id="ORY82642.1"/>
    </source>
</evidence>
<dbReference type="InterPro" id="IPR036961">
    <property type="entry name" value="Kinesin_motor_dom_sf"/>
</dbReference>
<keyword evidence="2" id="KW-0813">Transport</keyword>
<comment type="similarity">
    <text evidence="10">Belongs to the TRAFAC class myosin-kinesin ATPase superfamily. Kinesin family.</text>
</comment>
<proteinExistence type="inferred from homology"/>
<dbReference type="InterPro" id="IPR001752">
    <property type="entry name" value="Kinesin_motor_dom"/>
</dbReference>
<dbReference type="Proteomes" id="UP000193685">
    <property type="component" value="Unassembled WGS sequence"/>
</dbReference>
<comment type="caution">
    <text evidence="14">The sequence shown here is derived from an EMBL/GenBank/DDBJ whole genome shotgun (WGS) entry which is preliminary data.</text>
</comment>
<dbReference type="STRING" id="56484.A0A1Y2FFF0"/>
<dbReference type="SUPFAM" id="SSF52540">
    <property type="entry name" value="P-loop containing nucleoside triphosphate hydrolases"/>
    <property type="match status" value="1"/>
</dbReference>
<keyword evidence="4" id="KW-0493">Microtubule</keyword>
<feature type="domain" description="PH" evidence="12">
    <location>
        <begin position="1352"/>
        <end position="1459"/>
    </location>
</feature>
<evidence type="ECO:0000256" key="2">
    <source>
        <dbReference type="ARBA" id="ARBA00022448"/>
    </source>
</evidence>
<name>A0A1Y2FFF0_PROLT</name>
<dbReference type="InterPro" id="IPR008984">
    <property type="entry name" value="SMAD_FHA_dom_sf"/>
</dbReference>
<evidence type="ECO:0000256" key="5">
    <source>
        <dbReference type="ARBA" id="ARBA00022741"/>
    </source>
</evidence>
<accession>A0A1Y2FFF0</accession>
<dbReference type="Gene3D" id="2.60.200.20">
    <property type="match status" value="1"/>
</dbReference>
<evidence type="ECO:0000256" key="8">
    <source>
        <dbReference type="ARBA" id="ARBA00023175"/>
    </source>
</evidence>
<dbReference type="GO" id="GO:0008574">
    <property type="term" value="F:plus-end-directed microtubule motor activity"/>
    <property type="evidence" value="ECO:0007669"/>
    <property type="project" value="UniProtKB-ARBA"/>
</dbReference>
<evidence type="ECO:0000256" key="9">
    <source>
        <dbReference type="ARBA" id="ARBA00023212"/>
    </source>
</evidence>
<dbReference type="SMART" id="SM00129">
    <property type="entry name" value="KISc"/>
    <property type="match status" value="1"/>
</dbReference>
<dbReference type="GeneID" id="63784805"/>
<dbReference type="PANTHER" id="PTHR47117">
    <property type="entry name" value="STAR-RELATED LIPID TRANSFER PROTEIN 9"/>
    <property type="match status" value="1"/>
</dbReference>
<dbReference type="Gene3D" id="6.10.250.2520">
    <property type="match status" value="1"/>
</dbReference>
<dbReference type="GO" id="GO:0005874">
    <property type="term" value="C:microtubule"/>
    <property type="evidence" value="ECO:0007669"/>
    <property type="project" value="UniProtKB-KW"/>
</dbReference>
<keyword evidence="6 10" id="KW-0067">ATP-binding</keyword>
<dbReference type="GO" id="GO:0005524">
    <property type="term" value="F:ATP binding"/>
    <property type="evidence" value="ECO:0007669"/>
    <property type="project" value="UniProtKB-UniRule"/>
</dbReference>
<feature type="region of interest" description="Disordered" evidence="11">
    <location>
        <begin position="598"/>
        <end position="658"/>
    </location>
</feature>
<dbReference type="FunFam" id="3.40.850.10:FF:000047">
    <property type="entry name" value="Kinesin family protein"/>
    <property type="match status" value="1"/>
</dbReference>
<keyword evidence="7" id="KW-0175">Coiled coil</keyword>
<dbReference type="InterPro" id="IPR001849">
    <property type="entry name" value="PH_domain"/>
</dbReference>
<feature type="binding site" evidence="10">
    <location>
        <begin position="109"/>
        <end position="116"/>
    </location>
    <ligand>
        <name>ATP</name>
        <dbReference type="ChEBI" id="CHEBI:30616"/>
    </ligand>
</feature>
<dbReference type="InterPro" id="IPR032405">
    <property type="entry name" value="Kinesin_assoc"/>
</dbReference>
<dbReference type="Pfam" id="PF00225">
    <property type="entry name" value="Kinesin"/>
    <property type="match status" value="1"/>
</dbReference>
<keyword evidence="8 10" id="KW-0505">Motor protein</keyword>
<dbReference type="InterPro" id="IPR027417">
    <property type="entry name" value="P-loop_NTPase"/>
</dbReference>
<evidence type="ECO:0000259" key="12">
    <source>
        <dbReference type="PROSITE" id="PS50003"/>
    </source>
</evidence>
<feature type="domain" description="Kinesin motor" evidence="13">
    <location>
        <begin position="9"/>
        <end position="365"/>
    </location>
</feature>
<evidence type="ECO:0000259" key="13">
    <source>
        <dbReference type="PROSITE" id="PS50067"/>
    </source>
</evidence>
<dbReference type="SUPFAM" id="SSF50729">
    <property type="entry name" value="PH domain-like"/>
    <property type="match status" value="1"/>
</dbReference>
<keyword evidence="3" id="KW-0963">Cytoplasm</keyword>
<evidence type="ECO:0000256" key="11">
    <source>
        <dbReference type="SAM" id="MobiDB-lite"/>
    </source>
</evidence>
<dbReference type="PROSITE" id="PS50067">
    <property type="entry name" value="KINESIN_MOTOR_2"/>
    <property type="match status" value="1"/>
</dbReference>
<dbReference type="InterPro" id="IPR019821">
    <property type="entry name" value="Kinesin_motor_CS"/>
</dbReference>
<evidence type="ECO:0000256" key="4">
    <source>
        <dbReference type="ARBA" id="ARBA00022701"/>
    </source>
</evidence>
<dbReference type="Gene3D" id="3.40.850.10">
    <property type="entry name" value="Kinesin motor domain"/>
    <property type="match status" value="1"/>
</dbReference>
<dbReference type="EMBL" id="MCFI01000009">
    <property type="protein sequence ID" value="ORY82642.1"/>
    <property type="molecule type" value="Genomic_DNA"/>
</dbReference>
<dbReference type="RefSeq" id="XP_040725513.1">
    <property type="nucleotide sequence ID" value="XM_040868206.1"/>
</dbReference>
<gene>
    <name evidence="14" type="ORF">BCR37DRAFT_357864</name>
</gene>
<protein>
    <recommendedName>
        <fullName evidence="16">Kinesin-like protein</fullName>
    </recommendedName>
</protein>
<feature type="compositionally biased region" description="Polar residues" evidence="11">
    <location>
        <begin position="598"/>
        <end position="618"/>
    </location>
</feature>
<evidence type="ECO:0000256" key="1">
    <source>
        <dbReference type="ARBA" id="ARBA00004245"/>
    </source>
</evidence>
<dbReference type="GO" id="GO:0008017">
    <property type="term" value="F:microtubule binding"/>
    <property type="evidence" value="ECO:0007669"/>
    <property type="project" value="InterPro"/>
</dbReference>
<evidence type="ECO:0000256" key="6">
    <source>
        <dbReference type="ARBA" id="ARBA00022840"/>
    </source>
</evidence>
<organism evidence="14 15">
    <name type="scientific">Protomyces lactucae-debilis</name>
    <dbReference type="NCBI Taxonomy" id="2754530"/>
    <lineage>
        <taxon>Eukaryota</taxon>
        <taxon>Fungi</taxon>
        <taxon>Dikarya</taxon>
        <taxon>Ascomycota</taxon>
        <taxon>Taphrinomycotina</taxon>
        <taxon>Taphrinomycetes</taxon>
        <taxon>Taphrinales</taxon>
        <taxon>Protomycetaceae</taxon>
        <taxon>Protomyces</taxon>
    </lineage>
</organism>
<keyword evidence="9" id="KW-0206">Cytoskeleton</keyword>
<evidence type="ECO:0000256" key="7">
    <source>
        <dbReference type="ARBA" id="ARBA00023054"/>
    </source>
</evidence>
<comment type="subcellular location">
    <subcellularLocation>
        <location evidence="1">Cytoplasm</location>
        <location evidence="1">Cytoskeleton</location>
    </subcellularLocation>
</comment>
<dbReference type="Pfam" id="PF16183">
    <property type="entry name" value="Kinesin_assoc"/>
    <property type="match status" value="1"/>
</dbReference>
<dbReference type="GO" id="GO:0047496">
    <property type="term" value="P:vesicle transport along microtubule"/>
    <property type="evidence" value="ECO:0007669"/>
    <property type="project" value="UniProtKB-ARBA"/>
</dbReference>
<sequence>MQDSPDTGNIVVAVRVRPLNARERSRNAACCVCVDGKKTQLVSDTKQRTRNGRAAEKAHSKSFTFDHSYWSCDKSDAHYAAQGNVYEDLGAPLIEKTLRGYNCCIFAYGQTGSGKSYSMMGTDDEPGLIPLICKQLFTRIEAERGNDGREVRVEVSYLEIYSERVRDLLSSHSKGNLRVREHPSTGPYVEELSKLVVNSFDDVALLMDQGNKARTVAATAMNDTSSRSHAVFSIVVTQIADFKMNSGNSIKTEKVAKISLVDLAGSERATSTGATGARLKEGADINKSLSTLGRVIHALVEKQALPKAAARQLSVPYRDSILTWLLKDSLGGNSFTAMIATISPADISWDETLSTLRYADSAKRIKNHAVVNEDPNAKMIRELRQELEELRMKMSSMDSPDLATQMGEQMLTIVGPDGVQTKVSKAEMVERMEQSAKLMAEMNLSWEEKMRKTQEIQQERESALESLGIELSAGLIGISTPKKLPHLVNLSEDPLLTECLVYNLKPGRTRCGNVEADAGCEIKLSGSSILPVHCIFDNEGGVIHLEAMPEATVMVNGLRLAGRKRLRSGYRLIIGDEAVQVYRFNHPEEARAERLSRIQTADGNSAPATPSFENSSLRRSVLSPEPPLSGSDARPESSTSSYAAFTSESPSQRTSDYLSARKEAAKALVGTPIALEDMPDEELEQLATNLEQVKASRLSLRSRSSLLGADMLASLTGGDDYLLSPTSTEIETGYQSILRAPDITPADPEEESRLLEAQKKSERSVRSALAKWKSHRSFALAKKIREAAELVHTANAMAQQHGHNTAIQLSLAPGTLASAVSPLENDAVYDSAQSATPALESAQVLVRIMDIDKGLVCVQSLEKLQAKLSRLHAITGRSVTNRSSKDGFLDKPIPQFTLIGTAMVMIQHSGASQMLQADVYSPHTHVHAAVLHCDLAVSDFDSTKHTVKLHLRQLLGIQEREATAIHIFAYFDHEPEMCFTTKEVSGFRDGPVLLNSRHVCTVPASALPGKMHFRVWGETTREHVEKLLSWDDLQEADTSSIDNQTQKSEQHTAVLCSISIAELNTQGVYEAVDVLSTSSDDPGFFYLHQGLSRRITVSLLDNCGSQIPLSRVSRMSVSDVRLVDATSDDRRARTPGAEQVSLKLIHCGTPSAREKPSSAAAELKDIVAQWDSSVHNTAAVDRITAVGRSTRMTLQFATQDLDGRTAEWQADVTLRVFGREQQPTLFQRMFGQYRLAKSCFLVFAEAGQGAVSQSPGQLPPRGLSLLRGYEKMSRMQMNQLHLQALQAQTSTSINTPVKSSGVNPPLEEIVAYWQRRTLANLPIDYERRMQNALGSSQSRVQFLLQPISSDGPAQHAGHLSSPRHQLSKKWVRAYMVVRNKHWLLQYAHSTQVELQAVYDIRNVTQFVQEVGSATGRHRFKLLLKPSDNVSETAPLTLQFEAASEVAVQAWRKVLDPTLSC</sequence>
<evidence type="ECO:0000256" key="3">
    <source>
        <dbReference type="ARBA" id="ARBA00022490"/>
    </source>
</evidence>
<reference evidence="14 15" key="1">
    <citation type="submission" date="2016-07" db="EMBL/GenBank/DDBJ databases">
        <title>Pervasive Adenine N6-methylation of Active Genes in Fungi.</title>
        <authorList>
            <consortium name="DOE Joint Genome Institute"/>
            <person name="Mondo S.J."/>
            <person name="Dannebaum R.O."/>
            <person name="Kuo R.C."/>
            <person name="Labutti K."/>
            <person name="Haridas S."/>
            <person name="Kuo A."/>
            <person name="Salamov A."/>
            <person name="Ahrendt S.R."/>
            <person name="Lipzen A."/>
            <person name="Sullivan W."/>
            <person name="Andreopoulos W.B."/>
            <person name="Clum A."/>
            <person name="Lindquist E."/>
            <person name="Daum C."/>
            <person name="Ramamoorthy G.K."/>
            <person name="Gryganskyi A."/>
            <person name="Culley D."/>
            <person name="Magnuson J.K."/>
            <person name="James T.Y."/>
            <person name="O'Malley M.A."/>
            <person name="Stajich J.E."/>
            <person name="Spatafora J.W."/>
            <person name="Visel A."/>
            <person name="Grigoriev I.V."/>
        </authorList>
    </citation>
    <scope>NUCLEOTIDE SEQUENCE [LARGE SCALE GENOMIC DNA]</scope>
    <source>
        <strain evidence="14 15">12-1054</strain>
    </source>
</reference>
<dbReference type="PROSITE" id="PS00411">
    <property type="entry name" value="KINESIN_MOTOR_1"/>
    <property type="match status" value="1"/>
</dbReference>
<evidence type="ECO:0000313" key="15">
    <source>
        <dbReference type="Proteomes" id="UP000193685"/>
    </source>
</evidence>